<dbReference type="GO" id="GO:0006914">
    <property type="term" value="P:autophagy"/>
    <property type="evidence" value="ECO:0007669"/>
    <property type="project" value="UniProtKB-KW"/>
</dbReference>
<keyword evidence="21" id="KW-1185">Reference proteome</keyword>
<reference evidence="20" key="1">
    <citation type="submission" date="2020-10" db="EMBL/GenBank/DDBJ databases">
        <title>Chromosome-scale genome assembly of the Allis shad, Alosa alosa.</title>
        <authorList>
            <person name="Margot Z."/>
            <person name="Christophe K."/>
            <person name="Cabau C."/>
            <person name="Louis A."/>
            <person name="Berthelot C."/>
            <person name="Parey E."/>
            <person name="Roest Crollius H."/>
            <person name="Montfort J."/>
            <person name="Robinson-Rechavi M."/>
            <person name="Bucao C."/>
            <person name="Bouchez O."/>
            <person name="Gislard M."/>
            <person name="Lluch J."/>
            <person name="Milhes M."/>
            <person name="Lampietro C."/>
            <person name="Lopez Roques C."/>
            <person name="Donnadieu C."/>
            <person name="Braasch I."/>
            <person name="Desvignes T."/>
            <person name="Postlethwait J."/>
            <person name="Bobe J."/>
            <person name="Guiguen Y."/>
        </authorList>
    </citation>
    <scope>NUCLEOTIDE SEQUENCE</scope>
    <source>
        <strain evidence="20">M-15738</strain>
        <tissue evidence="20">Blood</tissue>
    </source>
</reference>
<keyword evidence="15 18" id="KW-0472">Membrane</keyword>
<dbReference type="FunFam" id="3.40.5.90:FF:000001">
    <property type="entry name" value="CDGSH iron-sulfur domain-containing protein 1"/>
    <property type="match status" value="1"/>
</dbReference>
<sequence length="123" mass="13361">MASPPFPPLPTLPSPAGTSGFRVSKEQLTTIVPVAVAAVVGTYLVSRYFSRSSSCSKGKVNLTLNKDSPKVVHSFDMEDIGSKAVYCRCWRSKKFPYCDGSHTKHNEETGDNVGPLIIKKKDA</sequence>
<keyword evidence="14" id="KW-0496">Mitochondrion</keyword>
<gene>
    <name evidence="20" type="ORF">AALO_G00193270</name>
</gene>
<feature type="domain" description="Iron-binding zinc finger CDGSH type" evidence="19">
    <location>
        <begin position="70"/>
        <end position="108"/>
    </location>
</feature>
<dbReference type="InterPro" id="IPR045131">
    <property type="entry name" value="CISD1/2"/>
</dbReference>
<evidence type="ECO:0000256" key="3">
    <source>
        <dbReference type="ARBA" id="ARBA00008624"/>
    </source>
</evidence>
<comment type="similarity">
    <text evidence="3">Belongs to the CISD protein family. CISD2 subfamily.</text>
</comment>
<dbReference type="InterPro" id="IPR018967">
    <property type="entry name" value="FeS-contain_CDGSH-typ"/>
</dbReference>
<accession>A0AAV6G625</accession>
<dbReference type="PANTHER" id="PTHR13680:SF34">
    <property type="entry name" value="CDGSH IRON-SULFUR DOMAIN-CONTAINING PROTEIN 1"/>
    <property type="match status" value="1"/>
</dbReference>
<keyword evidence="8" id="KW-1000">Mitochondrion outer membrane</keyword>
<evidence type="ECO:0000256" key="12">
    <source>
        <dbReference type="ARBA" id="ARBA00023006"/>
    </source>
</evidence>
<dbReference type="GO" id="GO:0005741">
    <property type="term" value="C:mitochondrial outer membrane"/>
    <property type="evidence" value="ECO:0007669"/>
    <property type="project" value="UniProtKB-SubCell"/>
</dbReference>
<evidence type="ECO:0000313" key="21">
    <source>
        <dbReference type="Proteomes" id="UP000823561"/>
    </source>
</evidence>
<keyword evidence="5 18" id="KW-0812">Transmembrane</keyword>
<dbReference type="PANTHER" id="PTHR13680">
    <property type="entry name" value="CDGSH IRON-SULFUR DOMAIN-CONTAINING PROTEIN 1"/>
    <property type="match status" value="1"/>
</dbReference>
<evidence type="ECO:0000256" key="4">
    <source>
        <dbReference type="ARBA" id="ARBA00011738"/>
    </source>
</evidence>
<evidence type="ECO:0000256" key="16">
    <source>
        <dbReference type="ARBA" id="ARBA00025195"/>
    </source>
</evidence>
<name>A0AAV6G625_9TELE</name>
<dbReference type="AlphaFoldDB" id="A0AAV6G625"/>
<comment type="subcellular location">
    <subcellularLocation>
        <location evidence="1">Endoplasmic reticulum membrane</location>
        <topology evidence="1">Single-pass membrane protein</topology>
    </subcellularLocation>
    <subcellularLocation>
        <location evidence="2">Mitochondrion outer membrane</location>
        <topology evidence="2">Single-pass membrane protein</topology>
    </subcellularLocation>
</comment>
<evidence type="ECO:0000256" key="7">
    <source>
        <dbReference type="ARBA" id="ARBA00022723"/>
    </source>
</evidence>
<dbReference type="Pfam" id="PF09360">
    <property type="entry name" value="zf-CDGSH"/>
    <property type="match status" value="1"/>
</dbReference>
<dbReference type="InterPro" id="IPR042216">
    <property type="entry name" value="MitoNEET_CISD"/>
</dbReference>
<keyword evidence="10 18" id="KW-1133">Transmembrane helix</keyword>
<protein>
    <recommendedName>
        <fullName evidence="19">Iron-binding zinc finger CDGSH type domain-containing protein</fullName>
    </recommendedName>
</protein>
<evidence type="ECO:0000313" key="20">
    <source>
        <dbReference type="EMBL" id="KAG5270493.1"/>
    </source>
</evidence>
<evidence type="ECO:0000256" key="15">
    <source>
        <dbReference type="ARBA" id="ARBA00023136"/>
    </source>
</evidence>
<evidence type="ECO:0000256" key="14">
    <source>
        <dbReference type="ARBA" id="ARBA00023128"/>
    </source>
</evidence>
<keyword evidence="12" id="KW-0072">Autophagy</keyword>
<dbReference type="SMART" id="SM00704">
    <property type="entry name" value="ZnF_CDGSH"/>
    <property type="match status" value="1"/>
</dbReference>
<comment type="cofactor">
    <cofactor evidence="17">
        <name>[2Fe-2S] cluster</name>
        <dbReference type="ChEBI" id="CHEBI:190135"/>
    </cofactor>
</comment>
<dbReference type="GO" id="GO:0046872">
    <property type="term" value="F:metal ion binding"/>
    <property type="evidence" value="ECO:0007669"/>
    <property type="project" value="UniProtKB-KW"/>
</dbReference>
<evidence type="ECO:0000256" key="6">
    <source>
        <dbReference type="ARBA" id="ARBA00022714"/>
    </source>
</evidence>
<feature type="transmembrane region" description="Helical" evidence="18">
    <location>
        <begin position="28"/>
        <end position="49"/>
    </location>
</feature>
<evidence type="ECO:0000256" key="8">
    <source>
        <dbReference type="ARBA" id="ARBA00022787"/>
    </source>
</evidence>
<comment type="function">
    <text evidence="16">Regulator of autophagy that contributes to antagonize becn1-mediated cellular autophagy at the endoplasmic reticulum. Participates in the interaction of bcl2 with becn1 and is required for bcl2-mediated depression of endoplasmic reticulum Ca(2+) stores during autophagy.</text>
</comment>
<evidence type="ECO:0000256" key="9">
    <source>
        <dbReference type="ARBA" id="ARBA00022824"/>
    </source>
</evidence>
<dbReference type="GO" id="GO:0051537">
    <property type="term" value="F:2 iron, 2 sulfur cluster binding"/>
    <property type="evidence" value="ECO:0007669"/>
    <property type="project" value="UniProtKB-KW"/>
</dbReference>
<evidence type="ECO:0000256" key="13">
    <source>
        <dbReference type="ARBA" id="ARBA00023014"/>
    </source>
</evidence>
<proteinExistence type="inferred from homology"/>
<evidence type="ECO:0000256" key="2">
    <source>
        <dbReference type="ARBA" id="ARBA00004572"/>
    </source>
</evidence>
<comment type="subunit">
    <text evidence="4">Homodimer.</text>
</comment>
<evidence type="ECO:0000256" key="10">
    <source>
        <dbReference type="ARBA" id="ARBA00022989"/>
    </source>
</evidence>
<dbReference type="Gene3D" id="3.40.5.90">
    <property type="entry name" value="CDGSH iron-sulfur domain, mitoNEET-type"/>
    <property type="match status" value="1"/>
</dbReference>
<evidence type="ECO:0000256" key="18">
    <source>
        <dbReference type="SAM" id="Phobius"/>
    </source>
</evidence>
<evidence type="ECO:0000256" key="17">
    <source>
        <dbReference type="ARBA" id="ARBA00034078"/>
    </source>
</evidence>
<keyword evidence="7" id="KW-0479">Metal-binding</keyword>
<keyword evidence="13" id="KW-0411">Iron-sulfur</keyword>
<comment type="caution">
    <text evidence="20">The sequence shown here is derived from an EMBL/GenBank/DDBJ whole genome shotgun (WGS) entry which is preliminary data.</text>
</comment>
<keyword evidence="11" id="KW-0408">Iron</keyword>
<dbReference type="GO" id="GO:0005789">
    <property type="term" value="C:endoplasmic reticulum membrane"/>
    <property type="evidence" value="ECO:0007669"/>
    <property type="project" value="UniProtKB-SubCell"/>
</dbReference>
<evidence type="ECO:0000259" key="19">
    <source>
        <dbReference type="SMART" id="SM00704"/>
    </source>
</evidence>
<dbReference type="Proteomes" id="UP000823561">
    <property type="component" value="Chromosome 14"/>
</dbReference>
<organism evidence="20 21">
    <name type="scientific">Alosa alosa</name>
    <name type="common">allis shad</name>
    <dbReference type="NCBI Taxonomy" id="278164"/>
    <lineage>
        <taxon>Eukaryota</taxon>
        <taxon>Metazoa</taxon>
        <taxon>Chordata</taxon>
        <taxon>Craniata</taxon>
        <taxon>Vertebrata</taxon>
        <taxon>Euteleostomi</taxon>
        <taxon>Actinopterygii</taxon>
        <taxon>Neopterygii</taxon>
        <taxon>Teleostei</taxon>
        <taxon>Clupei</taxon>
        <taxon>Clupeiformes</taxon>
        <taxon>Clupeoidei</taxon>
        <taxon>Clupeidae</taxon>
        <taxon>Alosa</taxon>
    </lineage>
</organism>
<evidence type="ECO:0000256" key="5">
    <source>
        <dbReference type="ARBA" id="ARBA00022692"/>
    </source>
</evidence>
<keyword evidence="6" id="KW-0001">2Fe-2S</keyword>
<dbReference type="GO" id="GO:0010506">
    <property type="term" value="P:regulation of autophagy"/>
    <property type="evidence" value="ECO:0007669"/>
    <property type="project" value="InterPro"/>
</dbReference>
<evidence type="ECO:0000256" key="1">
    <source>
        <dbReference type="ARBA" id="ARBA00004389"/>
    </source>
</evidence>
<keyword evidence="9" id="KW-0256">Endoplasmic reticulum</keyword>
<dbReference type="EMBL" id="JADWDJ010000014">
    <property type="protein sequence ID" value="KAG5270493.1"/>
    <property type="molecule type" value="Genomic_DNA"/>
</dbReference>
<evidence type="ECO:0000256" key="11">
    <source>
        <dbReference type="ARBA" id="ARBA00023004"/>
    </source>
</evidence>